<sequence>MYLKHFKLKRHPFQMKPDDDFLYMSSQHSRALVFMDYAAWNPEGFVIISGEIGSGKTTLVKRLLRNYQGKVNNFHIAYTNLESAELFYYMTKQAGIQITDQNKVTMLYALNDFLKEKTKNGTPFVLVIDEAQNLTQANLEDIRLLAGLEGLNGPMLKVVLLGQPELQLNVNRVPQLRQRVKLHYHLNGLGEEETKGYIEYRLKIAGLTRNLLFDDAMIKVIFQYSRGIPRLINKICDALLMCAFADERKKPMISDLDDVLDELMLDEPVSDPEQEPAASVEEVNNAGTQPIAAVPATIDMEQISGYLERIAKALEGIERKIDVLAKERHY</sequence>
<protein>
    <submittedName>
        <fullName evidence="2">Type II secretory pathway, component ExeA (Predicted ATPase)</fullName>
    </submittedName>
</protein>
<dbReference type="InterPro" id="IPR049945">
    <property type="entry name" value="AAA_22"/>
</dbReference>
<name>A0A0C5UYR1_9GAMM</name>
<dbReference type="Gene3D" id="3.40.50.300">
    <property type="entry name" value="P-loop containing nucleotide triphosphate hydrolases"/>
    <property type="match status" value="1"/>
</dbReference>
<dbReference type="Pfam" id="PF13401">
    <property type="entry name" value="AAA_22"/>
    <property type="match status" value="1"/>
</dbReference>
<evidence type="ECO:0000313" key="2">
    <source>
        <dbReference type="EMBL" id="AJQ92460.1"/>
    </source>
</evidence>
<dbReference type="InterPro" id="IPR052026">
    <property type="entry name" value="ExeA_AAA_ATPase_DNA-bind"/>
</dbReference>
<dbReference type="PANTHER" id="PTHR35894">
    <property type="entry name" value="GENERAL SECRETION PATHWAY PROTEIN A-RELATED"/>
    <property type="match status" value="1"/>
</dbReference>
<evidence type="ECO:0000259" key="1">
    <source>
        <dbReference type="SMART" id="SM00382"/>
    </source>
</evidence>
<dbReference type="InterPro" id="IPR003593">
    <property type="entry name" value="AAA+_ATPase"/>
</dbReference>
<accession>A0A0C5UYR1</accession>
<dbReference type="AlphaFoldDB" id="A0A0C5UYR1"/>
<gene>
    <name evidence="2" type="ORF">YC6258_00410</name>
</gene>
<evidence type="ECO:0000313" key="3">
    <source>
        <dbReference type="Proteomes" id="UP000032266"/>
    </source>
</evidence>
<dbReference type="KEGG" id="gsn:YC6258_00410"/>
<dbReference type="PANTHER" id="PTHR35894:SF1">
    <property type="entry name" value="PHOSPHORIBULOKINASE _ URIDINE KINASE FAMILY"/>
    <property type="match status" value="1"/>
</dbReference>
<dbReference type="Proteomes" id="UP000032266">
    <property type="component" value="Chromosome"/>
</dbReference>
<dbReference type="OrthoDB" id="9780149at2"/>
<reference evidence="2 3" key="1">
    <citation type="submission" date="2014-01" db="EMBL/GenBank/DDBJ databases">
        <title>Full genme sequencing of cellulolytic bacterium Gynuella sunshinyii YC6258T gen. nov., sp. nov.</title>
        <authorList>
            <person name="Khan H."/>
            <person name="Chung E.J."/>
            <person name="Chung Y.R."/>
        </authorList>
    </citation>
    <scope>NUCLEOTIDE SEQUENCE [LARGE SCALE GENOMIC DNA]</scope>
    <source>
        <strain evidence="2 3">YC6258</strain>
    </source>
</reference>
<dbReference type="RefSeq" id="WP_044615514.1">
    <property type="nucleotide sequence ID" value="NZ_CP007142.1"/>
</dbReference>
<dbReference type="STRING" id="1445510.YC6258_00410"/>
<dbReference type="EMBL" id="CP007142">
    <property type="protein sequence ID" value="AJQ92460.1"/>
    <property type="molecule type" value="Genomic_DNA"/>
</dbReference>
<dbReference type="InterPro" id="IPR027417">
    <property type="entry name" value="P-loop_NTPase"/>
</dbReference>
<organism evidence="2 3">
    <name type="scientific">Gynuella sunshinyii YC6258</name>
    <dbReference type="NCBI Taxonomy" id="1445510"/>
    <lineage>
        <taxon>Bacteria</taxon>
        <taxon>Pseudomonadati</taxon>
        <taxon>Pseudomonadota</taxon>
        <taxon>Gammaproteobacteria</taxon>
        <taxon>Oceanospirillales</taxon>
        <taxon>Saccharospirillaceae</taxon>
        <taxon>Gynuella</taxon>
    </lineage>
</organism>
<keyword evidence="3" id="KW-1185">Reference proteome</keyword>
<proteinExistence type="predicted"/>
<dbReference type="SMART" id="SM00382">
    <property type="entry name" value="AAA"/>
    <property type="match status" value="1"/>
</dbReference>
<dbReference type="SUPFAM" id="SSF52540">
    <property type="entry name" value="P-loop containing nucleoside triphosphate hydrolases"/>
    <property type="match status" value="1"/>
</dbReference>
<dbReference type="GO" id="GO:0016887">
    <property type="term" value="F:ATP hydrolysis activity"/>
    <property type="evidence" value="ECO:0007669"/>
    <property type="project" value="InterPro"/>
</dbReference>
<dbReference type="HOGENOM" id="CLU_024125_0_0_6"/>
<feature type="domain" description="AAA+ ATPase" evidence="1">
    <location>
        <begin position="42"/>
        <end position="265"/>
    </location>
</feature>